<dbReference type="Proteomes" id="UP000234181">
    <property type="component" value="Unassembled WGS sequence"/>
</dbReference>
<dbReference type="EMBL" id="OCYS01000108">
    <property type="protein sequence ID" value="SON90979.1"/>
    <property type="molecule type" value="Genomic_DNA"/>
</dbReference>
<name>A0AB38E328_XANCH</name>
<dbReference type="Proteomes" id="UP000234166">
    <property type="component" value="Unassembled WGS sequence"/>
</dbReference>
<evidence type="ECO:0000313" key="3">
    <source>
        <dbReference type="Proteomes" id="UP000234166"/>
    </source>
</evidence>
<organism evidence="2 3">
    <name type="scientific">Xanthomonas campestris pv. phaseoli</name>
    <dbReference type="NCBI Taxonomy" id="317013"/>
    <lineage>
        <taxon>Bacteria</taxon>
        <taxon>Pseudomonadati</taxon>
        <taxon>Pseudomonadota</taxon>
        <taxon>Gammaproteobacteria</taxon>
        <taxon>Lysobacterales</taxon>
        <taxon>Lysobacteraceae</taxon>
        <taxon>Xanthomonas</taxon>
    </lineage>
</organism>
<accession>A0AB38E328</accession>
<evidence type="ECO:0008006" key="5">
    <source>
        <dbReference type="Google" id="ProtNLM"/>
    </source>
</evidence>
<dbReference type="EMBL" id="OCYT01000113">
    <property type="protein sequence ID" value="SON84023.1"/>
    <property type="molecule type" value="Genomic_DNA"/>
</dbReference>
<sequence>MRVCGVRAHLRAFHQAHALWEAKNFIQVETRRDQALDLAHLCNACVREDPVPVGTARGCQQPVRIVMTDRTHAGAGLLRQRANAQQGFGTSGHAPSIRCTHGLTLTLM</sequence>
<proteinExistence type="predicted"/>
<keyword evidence="4" id="KW-1185">Reference proteome</keyword>
<evidence type="ECO:0000313" key="4">
    <source>
        <dbReference type="Proteomes" id="UP000234181"/>
    </source>
</evidence>
<comment type="caution">
    <text evidence="2">The sequence shown here is derived from an EMBL/GenBank/DDBJ whole genome shotgun (WGS) entry which is preliminary data.</text>
</comment>
<gene>
    <name evidence="1" type="ORF">XAP6984_560026</name>
    <name evidence="2" type="ORF">XAP7430_520026</name>
</gene>
<protein>
    <recommendedName>
        <fullName evidence="5">Transposase</fullName>
    </recommendedName>
</protein>
<reference evidence="3 4" key="1">
    <citation type="submission" date="2017-10" db="EMBL/GenBank/DDBJ databases">
        <authorList>
            <person name="Regsiter A."/>
            <person name="William W."/>
        </authorList>
    </citation>
    <scope>NUCLEOTIDE SEQUENCE [LARGE SCALE GENOMIC DNA]</scope>
    <source>
        <strain evidence="1 4">CFBP6984</strain>
        <strain evidence="2 3">CFBP7430</strain>
    </source>
</reference>
<dbReference type="AlphaFoldDB" id="A0AB38E328"/>
<evidence type="ECO:0000313" key="1">
    <source>
        <dbReference type="EMBL" id="SON84023.1"/>
    </source>
</evidence>
<evidence type="ECO:0000313" key="2">
    <source>
        <dbReference type="EMBL" id="SON90979.1"/>
    </source>
</evidence>